<accession>A0A9D4MN85</accession>
<dbReference type="EMBL" id="JAIWYP010000001">
    <property type="protein sequence ID" value="KAH3879426.1"/>
    <property type="molecule type" value="Genomic_DNA"/>
</dbReference>
<reference evidence="1" key="2">
    <citation type="submission" date="2020-11" db="EMBL/GenBank/DDBJ databases">
        <authorList>
            <person name="McCartney M.A."/>
            <person name="Auch B."/>
            <person name="Kono T."/>
            <person name="Mallez S."/>
            <person name="Becker A."/>
            <person name="Gohl D.M."/>
            <person name="Silverstein K.A.T."/>
            <person name="Koren S."/>
            <person name="Bechman K.B."/>
            <person name="Herman A."/>
            <person name="Abrahante J.E."/>
            <person name="Garbe J."/>
        </authorList>
    </citation>
    <scope>NUCLEOTIDE SEQUENCE</scope>
    <source>
        <strain evidence="1">Duluth1</strain>
        <tissue evidence="1">Whole animal</tissue>
    </source>
</reference>
<dbReference type="Proteomes" id="UP000828390">
    <property type="component" value="Unassembled WGS sequence"/>
</dbReference>
<gene>
    <name evidence="1" type="ORF">DPMN_003329</name>
</gene>
<proteinExistence type="predicted"/>
<dbReference type="AlphaFoldDB" id="A0A9D4MN85"/>
<protein>
    <submittedName>
        <fullName evidence="1">Uncharacterized protein</fullName>
    </submittedName>
</protein>
<organism evidence="1 2">
    <name type="scientific">Dreissena polymorpha</name>
    <name type="common">Zebra mussel</name>
    <name type="synonym">Mytilus polymorpha</name>
    <dbReference type="NCBI Taxonomy" id="45954"/>
    <lineage>
        <taxon>Eukaryota</taxon>
        <taxon>Metazoa</taxon>
        <taxon>Spiralia</taxon>
        <taxon>Lophotrochozoa</taxon>
        <taxon>Mollusca</taxon>
        <taxon>Bivalvia</taxon>
        <taxon>Autobranchia</taxon>
        <taxon>Heteroconchia</taxon>
        <taxon>Euheterodonta</taxon>
        <taxon>Imparidentia</taxon>
        <taxon>Neoheterodontei</taxon>
        <taxon>Myida</taxon>
        <taxon>Dreissenoidea</taxon>
        <taxon>Dreissenidae</taxon>
        <taxon>Dreissena</taxon>
    </lineage>
</organism>
<evidence type="ECO:0000313" key="2">
    <source>
        <dbReference type="Proteomes" id="UP000828390"/>
    </source>
</evidence>
<evidence type="ECO:0000313" key="1">
    <source>
        <dbReference type="EMBL" id="KAH3879426.1"/>
    </source>
</evidence>
<comment type="caution">
    <text evidence="1">The sequence shown here is derived from an EMBL/GenBank/DDBJ whole genome shotgun (WGS) entry which is preliminary data.</text>
</comment>
<name>A0A9D4MN85_DREPO</name>
<keyword evidence="2" id="KW-1185">Reference proteome</keyword>
<reference evidence="1" key="1">
    <citation type="journal article" date="2019" name="bioRxiv">
        <title>The Genome of the Zebra Mussel, Dreissena polymorpha: A Resource for Invasive Species Research.</title>
        <authorList>
            <person name="McCartney M.A."/>
            <person name="Auch B."/>
            <person name="Kono T."/>
            <person name="Mallez S."/>
            <person name="Zhang Y."/>
            <person name="Obille A."/>
            <person name="Becker A."/>
            <person name="Abrahante J.E."/>
            <person name="Garbe J."/>
            <person name="Badalamenti J.P."/>
            <person name="Herman A."/>
            <person name="Mangelson H."/>
            <person name="Liachko I."/>
            <person name="Sullivan S."/>
            <person name="Sone E.D."/>
            <person name="Koren S."/>
            <person name="Silverstein K.A.T."/>
            <person name="Beckman K.B."/>
            <person name="Gohl D.M."/>
        </authorList>
    </citation>
    <scope>NUCLEOTIDE SEQUENCE</scope>
    <source>
        <strain evidence="1">Duluth1</strain>
        <tissue evidence="1">Whole animal</tissue>
    </source>
</reference>
<sequence length="165" mass="19269">MSADLQDHFGSNQLTGWDYVVVLKMKCDDCMSSMSLYVLCDDCMSSMSLYVQYDDCMFSMSFMSLYVQCDDCMSSMSFMPLYVKFDDCMSSVMLFAAHHSAVIGQKKKLLGERRKNNPWVTTEIMDVSYKRRELRHEEYISLVSRTDYKKENRGVTQKMKEAKEE</sequence>